<dbReference type="RefSeq" id="WP_271187755.1">
    <property type="nucleotide sequence ID" value="NZ_BSFE01000010.1"/>
</dbReference>
<evidence type="ECO:0000259" key="2">
    <source>
        <dbReference type="Pfam" id="PF04235"/>
    </source>
</evidence>
<feature type="transmembrane region" description="Helical" evidence="1">
    <location>
        <begin position="43"/>
        <end position="69"/>
    </location>
</feature>
<dbReference type="Proteomes" id="UP001143486">
    <property type="component" value="Unassembled WGS sequence"/>
</dbReference>
<organism evidence="3 4">
    <name type="scientific">Maricaulis virginensis</name>
    <dbReference type="NCBI Taxonomy" id="144022"/>
    <lineage>
        <taxon>Bacteria</taxon>
        <taxon>Pseudomonadati</taxon>
        <taxon>Pseudomonadota</taxon>
        <taxon>Alphaproteobacteria</taxon>
        <taxon>Maricaulales</taxon>
        <taxon>Maricaulaceae</taxon>
        <taxon>Maricaulis</taxon>
    </lineage>
</organism>
<reference evidence="3" key="1">
    <citation type="journal article" date="2014" name="Int. J. Syst. Evol. Microbiol.">
        <title>Complete genome sequence of Corynebacterium casei LMG S-19264T (=DSM 44701T), isolated from a smear-ripened cheese.</title>
        <authorList>
            <consortium name="US DOE Joint Genome Institute (JGI-PGF)"/>
            <person name="Walter F."/>
            <person name="Albersmeier A."/>
            <person name="Kalinowski J."/>
            <person name="Ruckert C."/>
        </authorList>
    </citation>
    <scope>NUCLEOTIDE SEQUENCE</scope>
    <source>
        <strain evidence="3">VKM B-1513</strain>
    </source>
</reference>
<feature type="domain" description="DUF418" evidence="2">
    <location>
        <begin position="210"/>
        <end position="370"/>
    </location>
</feature>
<dbReference type="InterPro" id="IPR052529">
    <property type="entry name" value="Bact_Transport_Assoc"/>
</dbReference>
<accession>A0A9W6IN63</accession>
<dbReference type="PANTHER" id="PTHR30590">
    <property type="entry name" value="INNER MEMBRANE PROTEIN"/>
    <property type="match status" value="1"/>
</dbReference>
<feature type="transmembrane region" description="Helical" evidence="1">
    <location>
        <begin position="135"/>
        <end position="157"/>
    </location>
</feature>
<gene>
    <name evidence="3" type="ORF">GCM10017621_29110</name>
</gene>
<keyword evidence="4" id="KW-1185">Reference proteome</keyword>
<dbReference type="InterPro" id="IPR007349">
    <property type="entry name" value="DUF418"/>
</dbReference>
<feature type="transmembrane region" description="Helical" evidence="1">
    <location>
        <begin position="261"/>
        <end position="286"/>
    </location>
</feature>
<feature type="transmembrane region" description="Helical" evidence="1">
    <location>
        <begin position="113"/>
        <end position="128"/>
    </location>
</feature>
<comment type="caution">
    <text evidence="3">The sequence shown here is derived from an EMBL/GenBank/DDBJ whole genome shotgun (WGS) entry which is preliminary data.</text>
</comment>
<keyword evidence="1" id="KW-0812">Transmembrane</keyword>
<feature type="transmembrane region" description="Helical" evidence="1">
    <location>
        <begin position="334"/>
        <end position="356"/>
    </location>
</feature>
<evidence type="ECO:0000313" key="4">
    <source>
        <dbReference type="Proteomes" id="UP001143486"/>
    </source>
</evidence>
<evidence type="ECO:0000256" key="1">
    <source>
        <dbReference type="SAM" id="Phobius"/>
    </source>
</evidence>
<sequence length="383" mass="40318">MPVPDRNSTVDTLRTAALIGICVVNLPFMGLPQGAVLTAPDGLWNQAAALFTGIFFEAKFFMLFSFLFGWGIEIQQRSAERAGASAGRRYGRRLVMLALFGIAHAIFVFSGDILVLYALLGLLIWPFRRARPGVLAAIAAGMVLVSCLSLTWLATLLPSGAVPLPPGPGLGGSYDEAVLARLAEWPETLVFLIILQGPLAFCAYAAGLAAAKTGFFEPGSPWRRHCAHALPWLLMAGLPLNIAYGYVANGPGFGGNGLADLASFVSLGLGAPVLAAAYLCVIRLVFERPRLPQILVLAGRNSLSAYVLQGVIAGFLFGAYGLGLFGLLGHAALLPLSVVVALAAMLAVGLYARLFGRGPLEVVLRRVTYGGQVRRSGGEGAKP</sequence>
<protein>
    <recommendedName>
        <fullName evidence="2">DUF418 domain-containing protein</fullName>
    </recommendedName>
</protein>
<proteinExistence type="predicted"/>
<feature type="transmembrane region" description="Helical" evidence="1">
    <location>
        <begin position="189"/>
        <end position="211"/>
    </location>
</feature>
<dbReference type="PANTHER" id="PTHR30590:SF2">
    <property type="entry name" value="INNER MEMBRANE PROTEIN"/>
    <property type="match status" value="1"/>
</dbReference>
<feature type="transmembrane region" description="Helical" evidence="1">
    <location>
        <begin position="232"/>
        <end position="249"/>
    </location>
</feature>
<evidence type="ECO:0000313" key="3">
    <source>
        <dbReference type="EMBL" id="GLK53403.1"/>
    </source>
</evidence>
<name>A0A9W6IN63_9PROT</name>
<keyword evidence="1" id="KW-0472">Membrane</keyword>
<dbReference type="EMBL" id="BSFE01000010">
    <property type="protein sequence ID" value="GLK53403.1"/>
    <property type="molecule type" value="Genomic_DNA"/>
</dbReference>
<feature type="transmembrane region" description="Helical" evidence="1">
    <location>
        <begin position="12"/>
        <end position="31"/>
    </location>
</feature>
<dbReference type="AlphaFoldDB" id="A0A9W6IN63"/>
<dbReference type="Pfam" id="PF04235">
    <property type="entry name" value="DUF418"/>
    <property type="match status" value="1"/>
</dbReference>
<keyword evidence="1" id="KW-1133">Transmembrane helix</keyword>
<reference evidence="3" key="2">
    <citation type="submission" date="2023-01" db="EMBL/GenBank/DDBJ databases">
        <authorList>
            <person name="Sun Q."/>
            <person name="Evtushenko L."/>
        </authorList>
    </citation>
    <scope>NUCLEOTIDE SEQUENCE</scope>
    <source>
        <strain evidence="3">VKM B-1513</strain>
    </source>
</reference>
<feature type="transmembrane region" description="Helical" evidence="1">
    <location>
        <begin position="306"/>
        <end position="328"/>
    </location>
</feature>